<evidence type="ECO:0000256" key="2">
    <source>
        <dbReference type="ARBA" id="ARBA00004305"/>
    </source>
</evidence>
<keyword evidence="5" id="KW-0507">mRNA processing</keyword>
<dbReference type="Proteomes" id="UP001181693">
    <property type="component" value="Unassembled WGS sequence"/>
</dbReference>
<dbReference type="FunFam" id="3.60.10.10:FF:000018">
    <property type="entry name" value="2',5'-phosphodiesterase 12"/>
    <property type="match status" value="1"/>
</dbReference>
<name>A0AAV2ZPZ6_PYXAD</name>
<organism evidence="17 18">
    <name type="scientific">Pyxicephalus adspersus</name>
    <name type="common">African bullfrog</name>
    <dbReference type="NCBI Taxonomy" id="30357"/>
    <lineage>
        <taxon>Eukaryota</taxon>
        <taxon>Metazoa</taxon>
        <taxon>Chordata</taxon>
        <taxon>Craniata</taxon>
        <taxon>Vertebrata</taxon>
        <taxon>Euteleostomi</taxon>
        <taxon>Amphibia</taxon>
        <taxon>Batrachia</taxon>
        <taxon>Anura</taxon>
        <taxon>Neobatrachia</taxon>
        <taxon>Ranoidea</taxon>
        <taxon>Pyxicephalidae</taxon>
        <taxon>Pyxicephalinae</taxon>
        <taxon>Pyxicephalus</taxon>
    </lineage>
</organism>
<comment type="caution">
    <text evidence="17">The sequence shown here is derived from an EMBL/GenBank/DDBJ whole genome shotgun (WGS) entry which is preliminary data.</text>
</comment>
<evidence type="ECO:0000256" key="14">
    <source>
        <dbReference type="ARBA" id="ARBA00083541"/>
    </source>
</evidence>
<dbReference type="InterPro" id="IPR050410">
    <property type="entry name" value="CCR4/nocturin_mRNA_transcr"/>
</dbReference>
<sequence length="539" mass="60951">MDRAVVRVMPSEPKLSISLNLFGSHRQLQRDQTEPLGKALARISASATKSKKRKELVPGPPVRLFYRGQPVPDGLPNVEAWQDGAELLVDQKMYRVERNPPMCHELELPRHVMAGFPLCPRFRMEFADPDHSVFVWYKQARAGDSPDSQSGQEWQEAGQQRFFFPEVSDIGMRLKLRCTPGDGKRYGESREVEVDGPVEAGPGACTFDQRHLYTQRLTEDPVIRVVSYNMLADVYAQTEHSRTVLFPYCAPYALEYQYRNSLLRKELSGYRADLLCLQEVDRTAFPDTLCPAMEAFGLDGLFRLKDKQHEGLATFYRRSRYRLCSRHDILLGEALTGDPLHRALLEQLDPYPAAKDKMLQRSSALQVTVLESIKDPSSKICVANTHLYFHPNGGNIRLIQMAVALTHVRHVANELYPSIPIIFCGDFNSTPSTGMYSYVKDGTIAEDHPDWMSNGEEERCNMALNHPLKLKSACGEPAYTNYVGGFHGCLDYIFIDSDRLEVEQVIPMPSHEEITSHQALPSVSHPSDHIALVCDVKLK</sequence>
<evidence type="ECO:0000313" key="17">
    <source>
        <dbReference type="EMBL" id="DBA18656.1"/>
    </source>
</evidence>
<evidence type="ECO:0000256" key="6">
    <source>
        <dbReference type="ARBA" id="ARBA00022722"/>
    </source>
</evidence>
<keyword evidence="8" id="KW-0378">Hydrolase</keyword>
<evidence type="ECO:0000256" key="11">
    <source>
        <dbReference type="ARBA" id="ARBA00022946"/>
    </source>
</evidence>
<evidence type="ECO:0000256" key="13">
    <source>
        <dbReference type="ARBA" id="ARBA00072755"/>
    </source>
</evidence>
<evidence type="ECO:0000256" key="9">
    <source>
        <dbReference type="ARBA" id="ARBA00022839"/>
    </source>
</evidence>
<keyword evidence="6" id="KW-0540">Nuclease</keyword>
<dbReference type="GO" id="GO:0046872">
    <property type="term" value="F:metal ion binding"/>
    <property type="evidence" value="ECO:0007669"/>
    <property type="project" value="UniProtKB-KW"/>
</dbReference>
<comment type="cofactor">
    <cofactor evidence="1">
        <name>Mg(2+)</name>
        <dbReference type="ChEBI" id="CHEBI:18420"/>
    </cofactor>
</comment>
<proteinExistence type="inferred from homology"/>
<dbReference type="GO" id="GO:0006397">
    <property type="term" value="P:mRNA processing"/>
    <property type="evidence" value="ECO:0007669"/>
    <property type="project" value="UniProtKB-KW"/>
</dbReference>
<feature type="domain" description="Endonuclease/exonuclease/phosphatase" evidence="15">
    <location>
        <begin position="227"/>
        <end position="529"/>
    </location>
</feature>
<dbReference type="InterPro" id="IPR005135">
    <property type="entry name" value="Endo/exonuclease/phosphatase"/>
</dbReference>
<evidence type="ECO:0000259" key="15">
    <source>
        <dbReference type="Pfam" id="PF03372"/>
    </source>
</evidence>
<keyword evidence="11" id="KW-0809">Transit peptide</keyword>
<evidence type="ECO:0000256" key="12">
    <source>
        <dbReference type="ARBA" id="ARBA00023128"/>
    </source>
</evidence>
<feature type="domain" description="2',5'-phosphodiesterase 12-like N-terminal" evidence="16">
    <location>
        <begin position="100"/>
        <end position="199"/>
    </location>
</feature>
<evidence type="ECO:0000259" key="16">
    <source>
        <dbReference type="Pfam" id="PF21171"/>
    </source>
</evidence>
<comment type="subcellular location">
    <subcellularLocation>
        <location evidence="2">Mitochondrion matrix</location>
    </subcellularLocation>
</comment>
<evidence type="ECO:0000256" key="10">
    <source>
        <dbReference type="ARBA" id="ARBA00022842"/>
    </source>
</evidence>
<dbReference type="GO" id="GO:0000288">
    <property type="term" value="P:nuclear-transcribed mRNA catabolic process, deadenylation-dependent decay"/>
    <property type="evidence" value="ECO:0007669"/>
    <property type="project" value="TreeGrafter"/>
</dbReference>
<protein>
    <recommendedName>
        <fullName evidence="13">2',5'-phosphodiesterase 12</fullName>
    </recommendedName>
    <alternativeName>
        <fullName evidence="14">Mitochondrial deadenylase</fullName>
    </alternativeName>
</protein>
<evidence type="ECO:0000256" key="7">
    <source>
        <dbReference type="ARBA" id="ARBA00022723"/>
    </source>
</evidence>
<dbReference type="PANTHER" id="PTHR12121">
    <property type="entry name" value="CARBON CATABOLITE REPRESSOR PROTEIN 4"/>
    <property type="match status" value="1"/>
</dbReference>
<keyword evidence="12" id="KW-0496">Mitochondrion</keyword>
<dbReference type="EMBL" id="DYDO01000009">
    <property type="protein sequence ID" value="DBA18656.1"/>
    <property type="molecule type" value="Genomic_DNA"/>
</dbReference>
<evidence type="ECO:0000256" key="1">
    <source>
        <dbReference type="ARBA" id="ARBA00001946"/>
    </source>
</evidence>
<evidence type="ECO:0000256" key="8">
    <source>
        <dbReference type="ARBA" id="ARBA00022801"/>
    </source>
</evidence>
<dbReference type="Pfam" id="PF03372">
    <property type="entry name" value="Exo_endo_phos"/>
    <property type="match status" value="1"/>
</dbReference>
<dbReference type="SUPFAM" id="SSF56219">
    <property type="entry name" value="DNase I-like"/>
    <property type="match status" value="1"/>
</dbReference>
<evidence type="ECO:0000256" key="5">
    <source>
        <dbReference type="ARBA" id="ARBA00022664"/>
    </source>
</evidence>
<keyword evidence="10" id="KW-0460">Magnesium</keyword>
<keyword evidence="7" id="KW-0479">Metal-binding</keyword>
<evidence type="ECO:0000313" key="18">
    <source>
        <dbReference type="Proteomes" id="UP001181693"/>
    </source>
</evidence>
<dbReference type="InterPro" id="IPR036691">
    <property type="entry name" value="Endo/exonu/phosph_ase_sf"/>
</dbReference>
<evidence type="ECO:0000256" key="4">
    <source>
        <dbReference type="ARBA" id="ARBA00022553"/>
    </source>
</evidence>
<keyword evidence="18" id="KW-1185">Reference proteome</keyword>
<dbReference type="GO" id="GO:0004535">
    <property type="term" value="F:poly(A)-specific ribonuclease activity"/>
    <property type="evidence" value="ECO:0007669"/>
    <property type="project" value="UniProtKB-ARBA"/>
</dbReference>
<keyword evidence="4" id="KW-0597">Phosphoprotein</keyword>
<dbReference type="InterPro" id="IPR048821">
    <property type="entry name" value="PDE12-like_N"/>
</dbReference>
<comment type="similarity">
    <text evidence="3">Belongs to the CCR4/nocturin family.</text>
</comment>
<reference evidence="17" key="1">
    <citation type="thesis" date="2020" institute="ProQuest LLC" country="789 East Eisenhower Parkway, Ann Arbor, MI, USA">
        <title>Comparative Genomics and Chromosome Evolution.</title>
        <authorList>
            <person name="Mudd A.B."/>
        </authorList>
    </citation>
    <scope>NUCLEOTIDE SEQUENCE</scope>
    <source>
        <strain evidence="17">1538</strain>
        <tissue evidence="17">Blood</tissue>
    </source>
</reference>
<dbReference type="Gene3D" id="3.60.10.10">
    <property type="entry name" value="Endonuclease/exonuclease/phosphatase"/>
    <property type="match status" value="1"/>
</dbReference>
<dbReference type="AlphaFoldDB" id="A0AAV2ZPZ6"/>
<dbReference type="GO" id="GO:0005759">
    <property type="term" value="C:mitochondrial matrix"/>
    <property type="evidence" value="ECO:0007669"/>
    <property type="project" value="UniProtKB-SubCell"/>
</dbReference>
<dbReference type="Pfam" id="PF21171">
    <property type="entry name" value="PDE12-like_N"/>
    <property type="match status" value="1"/>
</dbReference>
<gene>
    <name evidence="17" type="ORF">GDO54_016880</name>
</gene>
<keyword evidence="9" id="KW-0269">Exonuclease</keyword>
<accession>A0AAV2ZPZ6</accession>
<evidence type="ECO:0000256" key="3">
    <source>
        <dbReference type="ARBA" id="ARBA00010774"/>
    </source>
</evidence>
<dbReference type="PANTHER" id="PTHR12121:SF37">
    <property type="entry name" value="2',5'-PHOSPHODIESTERASE 12"/>
    <property type="match status" value="1"/>
</dbReference>